<dbReference type="SUPFAM" id="SSF51206">
    <property type="entry name" value="cAMP-binding domain-like"/>
    <property type="match status" value="1"/>
</dbReference>
<keyword evidence="9" id="KW-0175">Coiled coil</keyword>
<keyword evidence="8" id="KW-0407">Ion channel</keyword>
<organism evidence="12 13">
    <name type="scientific">Caenorhabditis angaria</name>
    <dbReference type="NCBI Taxonomy" id="860376"/>
    <lineage>
        <taxon>Eukaryota</taxon>
        <taxon>Metazoa</taxon>
        <taxon>Ecdysozoa</taxon>
        <taxon>Nematoda</taxon>
        <taxon>Chromadorea</taxon>
        <taxon>Rhabditida</taxon>
        <taxon>Rhabditina</taxon>
        <taxon>Rhabditomorpha</taxon>
        <taxon>Rhabditoidea</taxon>
        <taxon>Rhabditidae</taxon>
        <taxon>Peloderinae</taxon>
        <taxon>Caenorhabditis</taxon>
    </lineage>
</organism>
<dbReference type="Proteomes" id="UP001152747">
    <property type="component" value="Unassembled WGS sequence"/>
</dbReference>
<accession>A0A9P1IR53</accession>
<dbReference type="GO" id="GO:0005222">
    <property type="term" value="F:intracellularly cAMP-activated cation channel activity"/>
    <property type="evidence" value="ECO:0007669"/>
    <property type="project" value="TreeGrafter"/>
</dbReference>
<feature type="coiled-coil region" evidence="9">
    <location>
        <begin position="562"/>
        <end position="589"/>
    </location>
</feature>
<dbReference type="PROSITE" id="PS50042">
    <property type="entry name" value="CNMP_BINDING_3"/>
    <property type="match status" value="1"/>
</dbReference>
<gene>
    <name evidence="12" type="ORF">CAMP_LOCUS11873</name>
</gene>
<keyword evidence="7" id="KW-1071">Ligand-gated ion channel</keyword>
<sequence>MSDQTKDKKRRLSRKNISEDILPTQFEYENQYVKWKAAQPIIHIEFSVDESGYIYWFWSFLITCGCLYNIVILSVLAFENVRASYFQTCIPLNTFFDILFLIDIIVRSRLSFYEEGVLQTEYVDTSRNYFQSIYFGLDILAIIPFDIVFISRTSSAFCRLNRFLKLYRIADFIAQSYGKLGQVTISLTKIIVSCFLLFHCNACIFYIISVNSDVSGWDGVNATFDDDEFLPWPYVPEKITDTYLVGCGKEEDDCYNQDFYFDEEREQHLVELYHFWREENRTNILRFSEFTKEYTVSIYWSALTMTTLGEQPPPNTSLQNFFEVINTLAGLLLFAVIMGSIGDLVANANQTKTYWQTLMDGLKQYMTYRSLNIDLQTKVLKYCEYEMAEETILKEHEVRDELPAKLYGHVTTSIIGKSLLNSALFRASERSFLQEISEYLEPHYFCPGDVVVEKGQLCSEMFIIVSGQIIEITDDGEIEHYEGEVLGEMNMIWYENHLNNNRHRNNYVSNSFSQIHILTRDDFLKVLSVYDSKMKKRMFDVAYRSLREKGEMNDRKRRLLENEDLDATFRRLSKDADEITQNLNVLEKQFVKFASTAKQRVFKAEVIMCRFLKKHHKLF</sequence>
<dbReference type="InterPro" id="IPR000595">
    <property type="entry name" value="cNMP-bd_dom"/>
</dbReference>
<dbReference type="Pfam" id="PF00027">
    <property type="entry name" value="cNMP_binding"/>
    <property type="match status" value="1"/>
</dbReference>
<evidence type="ECO:0000256" key="1">
    <source>
        <dbReference type="ARBA" id="ARBA00004141"/>
    </source>
</evidence>
<dbReference type="PANTHER" id="PTHR45638:SF14">
    <property type="entry name" value="CYCLIC NUCLEOTIDE-BINDING DOMAIN-CONTAINING PROTEIN"/>
    <property type="match status" value="1"/>
</dbReference>
<dbReference type="Pfam" id="PF00520">
    <property type="entry name" value="Ion_trans"/>
    <property type="match status" value="1"/>
</dbReference>
<dbReference type="PANTHER" id="PTHR45638">
    <property type="entry name" value="CYCLIC NUCLEOTIDE-GATED CATION CHANNEL SUBUNIT A"/>
    <property type="match status" value="1"/>
</dbReference>
<comment type="subcellular location">
    <subcellularLocation>
        <location evidence="1">Membrane</location>
        <topology evidence="1">Multi-pass membrane protein</topology>
    </subcellularLocation>
</comment>
<dbReference type="Gene3D" id="2.60.120.10">
    <property type="entry name" value="Jelly Rolls"/>
    <property type="match status" value="1"/>
</dbReference>
<proteinExistence type="predicted"/>
<evidence type="ECO:0000259" key="11">
    <source>
        <dbReference type="PROSITE" id="PS50042"/>
    </source>
</evidence>
<protein>
    <recommendedName>
        <fullName evidence="11">Cyclic nucleotide-binding domain-containing protein</fullName>
    </recommendedName>
</protein>
<evidence type="ECO:0000256" key="3">
    <source>
        <dbReference type="ARBA" id="ARBA00022692"/>
    </source>
</evidence>
<comment type="caution">
    <text evidence="12">The sequence shown here is derived from an EMBL/GenBank/DDBJ whole genome shotgun (WGS) entry which is preliminary data.</text>
</comment>
<evidence type="ECO:0000256" key="9">
    <source>
        <dbReference type="SAM" id="Coils"/>
    </source>
</evidence>
<dbReference type="EMBL" id="CANHGI010000004">
    <property type="protein sequence ID" value="CAI5449236.1"/>
    <property type="molecule type" value="Genomic_DNA"/>
</dbReference>
<keyword evidence="4 10" id="KW-1133">Transmembrane helix</keyword>
<keyword evidence="5" id="KW-0406">Ion transport</keyword>
<dbReference type="InterPro" id="IPR018488">
    <property type="entry name" value="cNMP-bd_CS"/>
</dbReference>
<dbReference type="OrthoDB" id="421226at2759"/>
<feature type="transmembrane region" description="Helical" evidence="10">
    <location>
        <begin position="55"/>
        <end position="78"/>
    </location>
</feature>
<dbReference type="CDD" id="cd00038">
    <property type="entry name" value="CAP_ED"/>
    <property type="match status" value="1"/>
</dbReference>
<dbReference type="GO" id="GO:0017071">
    <property type="term" value="C:intracellular cyclic nucleotide activated cation channel complex"/>
    <property type="evidence" value="ECO:0007669"/>
    <property type="project" value="TreeGrafter"/>
</dbReference>
<dbReference type="InterPro" id="IPR014710">
    <property type="entry name" value="RmlC-like_jellyroll"/>
</dbReference>
<dbReference type="InterPro" id="IPR050866">
    <property type="entry name" value="CNG_cation_channel"/>
</dbReference>
<evidence type="ECO:0000256" key="8">
    <source>
        <dbReference type="ARBA" id="ARBA00023303"/>
    </source>
</evidence>
<feature type="transmembrane region" description="Helical" evidence="10">
    <location>
        <begin position="129"/>
        <end position="150"/>
    </location>
</feature>
<name>A0A9P1IR53_9PELO</name>
<dbReference type="SUPFAM" id="SSF81324">
    <property type="entry name" value="Voltage-gated potassium channels"/>
    <property type="match status" value="1"/>
</dbReference>
<dbReference type="SMART" id="SM00100">
    <property type="entry name" value="cNMP"/>
    <property type="match status" value="1"/>
</dbReference>
<dbReference type="InterPro" id="IPR018490">
    <property type="entry name" value="cNMP-bd_dom_sf"/>
</dbReference>
<evidence type="ECO:0000256" key="10">
    <source>
        <dbReference type="SAM" id="Phobius"/>
    </source>
</evidence>
<evidence type="ECO:0000256" key="5">
    <source>
        <dbReference type="ARBA" id="ARBA00023065"/>
    </source>
</evidence>
<evidence type="ECO:0000256" key="4">
    <source>
        <dbReference type="ARBA" id="ARBA00022989"/>
    </source>
</evidence>
<dbReference type="GO" id="GO:0030553">
    <property type="term" value="F:cGMP binding"/>
    <property type="evidence" value="ECO:0007669"/>
    <property type="project" value="TreeGrafter"/>
</dbReference>
<feature type="transmembrane region" description="Helical" evidence="10">
    <location>
        <begin position="187"/>
        <end position="208"/>
    </location>
</feature>
<keyword evidence="3 10" id="KW-0812">Transmembrane</keyword>
<dbReference type="GO" id="GO:0044877">
    <property type="term" value="F:protein-containing complex binding"/>
    <property type="evidence" value="ECO:0007669"/>
    <property type="project" value="TreeGrafter"/>
</dbReference>
<evidence type="ECO:0000256" key="6">
    <source>
        <dbReference type="ARBA" id="ARBA00023136"/>
    </source>
</evidence>
<keyword evidence="13" id="KW-1185">Reference proteome</keyword>
<evidence type="ECO:0000313" key="13">
    <source>
        <dbReference type="Proteomes" id="UP001152747"/>
    </source>
</evidence>
<keyword evidence="6 10" id="KW-0472">Membrane</keyword>
<evidence type="ECO:0000256" key="2">
    <source>
        <dbReference type="ARBA" id="ARBA00022448"/>
    </source>
</evidence>
<feature type="domain" description="Cyclic nucleotide-binding" evidence="11">
    <location>
        <begin position="424"/>
        <end position="544"/>
    </location>
</feature>
<dbReference type="AlphaFoldDB" id="A0A9P1IR53"/>
<evidence type="ECO:0000313" key="12">
    <source>
        <dbReference type="EMBL" id="CAI5449236.1"/>
    </source>
</evidence>
<reference evidence="12" key="1">
    <citation type="submission" date="2022-11" db="EMBL/GenBank/DDBJ databases">
        <authorList>
            <person name="Kikuchi T."/>
        </authorList>
    </citation>
    <scope>NUCLEOTIDE SEQUENCE</scope>
    <source>
        <strain evidence="12">PS1010</strain>
    </source>
</reference>
<evidence type="ECO:0000256" key="7">
    <source>
        <dbReference type="ARBA" id="ARBA00023286"/>
    </source>
</evidence>
<dbReference type="PROSITE" id="PS00888">
    <property type="entry name" value="CNMP_BINDING_1"/>
    <property type="match status" value="1"/>
</dbReference>
<feature type="transmembrane region" description="Helical" evidence="10">
    <location>
        <begin position="324"/>
        <end position="346"/>
    </location>
</feature>
<dbReference type="InterPro" id="IPR005821">
    <property type="entry name" value="Ion_trans_dom"/>
</dbReference>
<dbReference type="GO" id="GO:0005223">
    <property type="term" value="F:intracellularly cGMP-activated cation channel activity"/>
    <property type="evidence" value="ECO:0007669"/>
    <property type="project" value="TreeGrafter"/>
</dbReference>
<dbReference type="Gene3D" id="1.10.287.70">
    <property type="match status" value="1"/>
</dbReference>
<feature type="transmembrane region" description="Helical" evidence="10">
    <location>
        <begin position="90"/>
        <end position="109"/>
    </location>
</feature>
<dbReference type="GO" id="GO:0005886">
    <property type="term" value="C:plasma membrane"/>
    <property type="evidence" value="ECO:0007669"/>
    <property type="project" value="TreeGrafter"/>
</dbReference>
<keyword evidence="2" id="KW-0813">Transport</keyword>
<dbReference type="Gene3D" id="1.10.287.630">
    <property type="entry name" value="Helix hairpin bin"/>
    <property type="match status" value="1"/>
</dbReference>